<dbReference type="HOGENOM" id="CLU_116670_0_1_3"/>
<dbReference type="PATRIC" id="fig|111780.3.peg.2486"/>
<gene>
    <name evidence="1" type="ordered locus">Sta7437_2387</name>
</gene>
<sequence length="150" mass="17974">MNTSEFENLYEQDYYLWVEKTSNLLKERKFTQLDLKNLIEEIETLGRSEQDKLTFSLRIICKNLLQWQYQAAKSSKRLIKTISQERDNLSDYLEDIPSLKSVLQNRQILIKAYRRARRNAIRETAITNLPEDCPYSIEQILDLKFFPKVY</sequence>
<accession>K9XV21</accession>
<dbReference type="PANTHER" id="PTHR34235:SF1">
    <property type="entry name" value="SLR0416 PROTEIN"/>
    <property type="match status" value="1"/>
</dbReference>
<dbReference type="RefSeq" id="WP_015193594.1">
    <property type="nucleotide sequence ID" value="NC_019748.1"/>
</dbReference>
<evidence type="ECO:0000313" key="2">
    <source>
        <dbReference type="Proteomes" id="UP000010473"/>
    </source>
</evidence>
<dbReference type="Pfam" id="PF01724">
    <property type="entry name" value="DUF29"/>
    <property type="match status" value="1"/>
</dbReference>
<evidence type="ECO:0008006" key="3">
    <source>
        <dbReference type="Google" id="ProtNLM"/>
    </source>
</evidence>
<dbReference type="AlphaFoldDB" id="K9XV21"/>
<dbReference type="Proteomes" id="UP000010473">
    <property type="component" value="Chromosome"/>
</dbReference>
<dbReference type="eggNOG" id="COG0639">
    <property type="taxonomic scope" value="Bacteria"/>
</dbReference>
<dbReference type="Gene3D" id="1.20.1220.20">
    <property type="entry name" value="Uncharcterised protein PF01724"/>
    <property type="match status" value="1"/>
</dbReference>
<protein>
    <recommendedName>
        <fullName evidence="3">DUF29 domain-containing protein</fullName>
    </recommendedName>
</protein>
<dbReference type="OrthoDB" id="5769308at2"/>
<dbReference type="InterPro" id="IPR002636">
    <property type="entry name" value="DUF29"/>
</dbReference>
<evidence type="ECO:0000313" key="1">
    <source>
        <dbReference type="EMBL" id="AFZ35926.1"/>
    </source>
</evidence>
<dbReference type="STRING" id="111780.Sta7437_2387"/>
<dbReference type="PANTHER" id="PTHR34235">
    <property type="entry name" value="SLR1203 PROTEIN-RELATED"/>
    <property type="match status" value="1"/>
</dbReference>
<reference evidence="2" key="1">
    <citation type="journal article" date="2013" name="Proc. Natl. Acad. Sci. U.S.A.">
        <title>Improving the coverage of the cyanobacterial phylum using diversity-driven genome sequencing.</title>
        <authorList>
            <person name="Shih P.M."/>
            <person name="Wu D."/>
            <person name="Latifi A."/>
            <person name="Axen S.D."/>
            <person name="Fewer D.P."/>
            <person name="Talla E."/>
            <person name="Calteau A."/>
            <person name="Cai F."/>
            <person name="Tandeau de Marsac N."/>
            <person name="Rippka R."/>
            <person name="Herdman M."/>
            <person name="Sivonen K."/>
            <person name="Coursin T."/>
            <person name="Laurent T."/>
            <person name="Goodwin L."/>
            <person name="Nolan M."/>
            <person name="Davenport K.W."/>
            <person name="Han C.S."/>
            <person name="Rubin E.M."/>
            <person name="Eisen J.A."/>
            <person name="Woyke T."/>
            <person name="Gugger M."/>
            <person name="Kerfeld C.A."/>
        </authorList>
    </citation>
    <scope>NUCLEOTIDE SEQUENCE [LARGE SCALE GENOMIC DNA]</scope>
    <source>
        <strain evidence="2">ATCC 29371 / PCC 7437</strain>
    </source>
</reference>
<proteinExistence type="predicted"/>
<organism evidence="1 2">
    <name type="scientific">Stanieria cyanosphaera (strain ATCC 29371 / PCC 7437)</name>
    <dbReference type="NCBI Taxonomy" id="111780"/>
    <lineage>
        <taxon>Bacteria</taxon>
        <taxon>Bacillati</taxon>
        <taxon>Cyanobacteriota</taxon>
        <taxon>Cyanophyceae</taxon>
        <taxon>Pleurocapsales</taxon>
        <taxon>Dermocarpellaceae</taxon>
        <taxon>Stanieria</taxon>
    </lineage>
</organism>
<dbReference type="EMBL" id="CP003653">
    <property type="protein sequence ID" value="AFZ35926.1"/>
    <property type="molecule type" value="Genomic_DNA"/>
</dbReference>
<name>K9XV21_STAC7</name>
<keyword evidence="2" id="KW-1185">Reference proteome</keyword>
<dbReference type="KEGG" id="scs:Sta7437_2387"/>